<dbReference type="PROSITE" id="PS51257">
    <property type="entry name" value="PROKAR_LIPOPROTEIN"/>
    <property type="match status" value="1"/>
</dbReference>
<evidence type="ECO:0008006" key="3">
    <source>
        <dbReference type="Google" id="ProtNLM"/>
    </source>
</evidence>
<dbReference type="Pfam" id="PF11518">
    <property type="entry name" value="DUF3221"/>
    <property type="match status" value="1"/>
</dbReference>
<gene>
    <name evidence="1" type="ORF">J2S14_004434</name>
</gene>
<proteinExistence type="predicted"/>
<evidence type="ECO:0000313" key="2">
    <source>
        <dbReference type="Proteomes" id="UP001232343"/>
    </source>
</evidence>
<sequence>MRFRFWLFPLAIFLLFILTGCKSNDTLAKANSGANIVNKPSKEGAYVVKKDGEMVLVVDAQPQDFSKSGGVKEFYNAISFSNVKGKIEIGQRVRIEVDGPIMESFPAQAKAGKIEILPTYKPDKADLTEAQVVREAVKVAENKSNWFPAIRHIEYNEAQDIWKVGIKQGESEYELDIEDKVEQ</sequence>
<comment type="caution">
    <text evidence="1">The sequence shown here is derived from an EMBL/GenBank/DDBJ whole genome shotgun (WGS) entry which is preliminary data.</text>
</comment>
<keyword evidence="2" id="KW-1185">Reference proteome</keyword>
<dbReference type="RefSeq" id="WP_244683641.1">
    <property type="nucleotide sequence ID" value="NZ_JALIRM010000021.1"/>
</dbReference>
<dbReference type="InterPro" id="IPR012340">
    <property type="entry name" value="NA-bd_OB-fold"/>
</dbReference>
<reference evidence="1 2" key="1">
    <citation type="submission" date="2023-07" db="EMBL/GenBank/DDBJ databases">
        <title>Genomic Encyclopedia of Type Strains, Phase IV (KMG-IV): sequencing the most valuable type-strain genomes for metagenomic binning, comparative biology and taxonomic classification.</title>
        <authorList>
            <person name="Goeker M."/>
        </authorList>
    </citation>
    <scope>NUCLEOTIDE SEQUENCE [LARGE SCALE GENOMIC DNA]</scope>
    <source>
        <strain evidence="1 2">DSM 27848</strain>
    </source>
</reference>
<organism evidence="1 2">
    <name type="scientific">Lederbergia wuyishanensis</name>
    <dbReference type="NCBI Taxonomy" id="1347903"/>
    <lineage>
        <taxon>Bacteria</taxon>
        <taxon>Bacillati</taxon>
        <taxon>Bacillota</taxon>
        <taxon>Bacilli</taxon>
        <taxon>Bacillales</taxon>
        <taxon>Bacillaceae</taxon>
        <taxon>Lederbergia</taxon>
    </lineage>
</organism>
<accession>A0ABU0DAX1</accession>
<dbReference type="Gene3D" id="2.40.50.140">
    <property type="entry name" value="Nucleic acid-binding proteins"/>
    <property type="match status" value="1"/>
</dbReference>
<dbReference type="InterPro" id="IPR021598">
    <property type="entry name" value="DUF3221"/>
</dbReference>
<evidence type="ECO:0000313" key="1">
    <source>
        <dbReference type="EMBL" id="MDQ0345572.1"/>
    </source>
</evidence>
<dbReference type="Proteomes" id="UP001232343">
    <property type="component" value="Unassembled WGS sequence"/>
</dbReference>
<protein>
    <recommendedName>
        <fullName evidence="3">DUF3221 domain-containing protein</fullName>
    </recommendedName>
</protein>
<dbReference type="EMBL" id="JAUSUO010000018">
    <property type="protein sequence ID" value="MDQ0345572.1"/>
    <property type="molecule type" value="Genomic_DNA"/>
</dbReference>
<name>A0ABU0DAX1_9BACI</name>